<keyword evidence="1" id="KW-0677">Repeat</keyword>
<dbReference type="AlphaFoldDB" id="A0A9D3UTU7"/>
<proteinExistence type="predicted"/>
<dbReference type="InterPro" id="IPR036770">
    <property type="entry name" value="Ankyrin_rpt-contain_sf"/>
</dbReference>
<dbReference type="EMBL" id="JAIQCV010000010">
    <property type="protein sequence ID" value="KAH1057333.1"/>
    <property type="molecule type" value="Genomic_DNA"/>
</dbReference>
<gene>
    <name evidence="4" type="ORF">J1N35_035398</name>
</gene>
<sequence>MNKCNERANKLDSQRQSPLHLATVKGHRQIVTSSLQVLDMCLICDLDGRNPLHIAAMKGCLDVLREFIHARPWVAWLSMA</sequence>
<dbReference type="Proteomes" id="UP000828251">
    <property type="component" value="Unassembled WGS sequence"/>
</dbReference>
<evidence type="ECO:0000313" key="4">
    <source>
        <dbReference type="EMBL" id="KAH1057333.1"/>
    </source>
</evidence>
<evidence type="ECO:0000256" key="1">
    <source>
        <dbReference type="ARBA" id="ARBA00022737"/>
    </source>
</evidence>
<dbReference type="Gene3D" id="1.25.40.20">
    <property type="entry name" value="Ankyrin repeat-containing domain"/>
    <property type="match status" value="1"/>
</dbReference>
<dbReference type="SMART" id="SM00248">
    <property type="entry name" value="ANK"/>
    <property type="match status" value="1"/>
</dbReference>
<dbReference type="SUPFAM" id="SSF48403">
    <property type="entry name" value="Ankyrin repeat"/>
    <property type="match status" value="1"/>
</dbReference>
<dbReference type="PROSITE" id="PS50297">
    <property type="entry name" value="ANK_REP_REGION"/>
    <property type="match status" value="1"/>
</dbReference>
<evidence type="ECO:0000313" key="5">
    <source>
        <dbReference type="Proteomes" id="UP000828251"/>
    </source>
</evidence>
<name>A0A9D3UTU7_9ROSI</name>
<dbReference type="InterPro" id="IPR002110">
    <property type="entry name" value="Ankyrin_rpt"/>
</dbReference>
<evidence type="ECO:0000256" key="3">
    <source>
        <dbReference type="PROSITE-ProRule" id="PRU00023"/>
    </source>
</evidence>
<dbReference type="PANTHER" id="PTHR24186">
    <property type="entry name" value="PROTEIN PHOSPHATASE 1 REGULATORY SUBUNIT"/>
    <property type="match status" value="1"/>
</dbReference>
<dbReference type="PANTHER" id="PTHR24186:SF37">
    <property type="entry name" value="PGG DOMAIN-CONTAINING PROTEIN"/>
    <property type="match status" value="1"/>
</dbReference>
<dbReference type="Pfam" id="PF12796">
    <property type="entry name" value="Ank_2"/>
    <property type="match status" value="1"/>
</dbReference>
<comment type="caution">
    <text evidence="4">The sequence shown here is derived from an EMBL/GenBank/DDBJ whole genome shotgun (WGS) entry which is preliminary data.</text>
</comment>
<organism evidence="4 5">
    <name type="scientific">Gossypium stocksii</name>
    <dbReference type="NCBI Taxonomy" id="47602"/>
    <lineage>
        <taxon>Eukaryota</taxon>
        <taxon>Viridiplantae</taxon>
        <taxon>Streptophyta</taxon>
        <taxon>Embryophyta</taxon>
        <taxon>Tracheophyta</taxon>
        <taxon>Spermatophyta</taxon>
        <taxon>Magnoliopsida</taxon>
        <taxon>eudicotyledons</taxon>
        <taxon>Gunneridae</taxon>
        <taxon>Pentapetalae</taxon>
        <taxon>rosids</taxon>
        <taxon>malvids</taxon>
        <taxon>Malvales</taxon>
        <taxon>Malvaceae</taxon>
        <taxon>Malvoideae</taxon>
        <taxon>Gossypium</taxon>
    </lineage>
</organism>
<dbReference type="OrthoDB" id="7729168at2759"/>
<keyword evidence="2 3" id="KW-0040">ANK repeat</keyword>
<feature type="repeat" description="ANK" evidence="3">
    <location>
        <begin position="47"/>
        <end position="68"/>
    </location>
</feature>
<evidence type="ECO:0008006" key="6">
    <source>
        <dbReference type="Google" id="ProtNLM"/>
    </source>
</evidence>
<evidence type="ECO:0000256" key="2">
    <source>
        <dbReference type="ARBA" id="ARBA00023043"/>
    </source>
</evidence>
<accession>A0A9D3UTU7</accession>
<protein>
    <recommendedName>
        <fullName evidence="6">PGG domain-containing protein</fullName>
    </recommendedName>
</protein>
<reference evidence="4 5" key="1">
    <citation type="journal article" date="2021" name="Plant Biotechnol. J.">
        <title>Multi-omics assisted identification of the key and species-specific regulatory components of drought-tolerant mechanisms in Gossypium stocksii.</title>
        <authorList>
            <person name="Yu D."/>
            <person name="Ke L."/>
            <person name="Zhang D."/>
            <person name="Wu Y."/>
            <person name="Sun Y."/>
            <person name="Mei J."/>
            <person name="Sun J."/>
            <person name="Sun Y."/>
        </authorList>
    </citation>
    <scope>NUCLEOTIDE SEQUENCE [LARGE SCALE GENOMIC DNA]</scope>
    <source>
        <strain evidence="5">cv. E1</strain>
        <tissue evidence="4">Leaf</tissue>
    </source>
</reference>
<keyword evidence="5" id="KW-1185">Reference proteome</keyword>
<dbReference type="GO" id="GO:0005886">
    <property type="term" value="C:plasma membrane"/>
    <property type="evidence" value="ECO:0007669"/>
    <property type="project" value="TreeGrafter"/>
</dbReference>
<dbReference type="PROSITE" id="PS50088">
    <property type="entry name" value="ANK_REPEAT"/>
    <property type="match status" value="1"/>
</dbReference>